<evidence type="ECO:0000256" key="2">
    <source>
        <dbReference type="SAM" id="SignalP"/>
    </source>
</evidence>
<dbReference type="SUPFAM" id="SSF101912">
    <property type="entry name" value="Sema domain"/>
    <property type="match status" value="1"/>
</dbReference>
<feature type="signal peptide" evidence="2">
    <location>
        <begin position="1"/>
        <end position="28"/>
    </location>
</feature>
<comment type="caution">
    <text evidence="1">Lacks conserved residue(s) required for the propagation of feature annotation.</text>
</comment>
<evidence type="ECO:0000313" key="4">
    <source>
        <dbReference type="EMBL" id="CAG2200426.1"/>
    </source>
</evidence>
<reference evidence="4" key="1">
    <citation type="submission" date="2021-03" db="EMBL/GenBank/DDBJ databases">
        <authorList>
            <person name="Bekaert M."/>
        </authorList>
    </citation>
    <scope>NUCLEOTIDE SEQUENCE</scope>
</reference>
<feature type="domain" description="Sema" evidence="3">
    <location>
        <begin position="10"/>
        <end position="449"/>
    </location>
</feature>
<dbReference type="InterPro" id="IPR001627">
    <property type="entry name" value="Semap_dom"/>
</dbReference>
<dbReference type="EMBL" id="CAJPWZ010000745">
    <property type="protein sequence ID" value="CAG2200426.1"/>
    <property type="molecule type" value="Genomic_DNA"/>
</dbReference>
<evidence type="ECO:0000259" key="3">
    <source>
        <dbReference type="PROSITE" id="PS51004"/>
    </source>
</evidence>
<dbReference type="Gene3D" id="2.130.10.10">
    <property type="entry name" value="YVTN repeat-like/Quinoprotein amine dehydrogenase"/>
    <property type="match status" value="1"/>
</dbReference>
<dbReference type="Proteomes" id="UP000683360">
    <property type="component" value="Unassembled WGS sequence"/>
</dbReference>
<accession>A0A8S3QU20</accession>
<protein>
    <recommendedName>
        <fullName evidence="3">Sema domain-containing protein</fullName>
    </recommendedName>
</protein>
<dbReference type="InterPro" id="IPR036352">
    <property type="entry name" value="Semap_dom_sf"/>
</dbReference>
<gene>
    <name evidence="4" type="ORF">MEDL_15079</name>
</gene>
<dbReference type="InterPro" id="IPR015943">
    <property type="entry name" value="WD40/YVTN_repeat-like_dom_sf"/>
</dbReference>
<comment type="caution">
    <text evidence="4">The sequence shown here is derived from an EMBL/GenBank/DDBJ whole genome shotgun (WGS) entry which is preliminary data.</text>
</comment>
<sequence>MGLMSILVLTVHVAVIDIISKCMSASSAYPVYRNHNEKFRNLAATSDYVYIGGNSMIIQLSPSLIYLPQKNFSINGLTSKYRENWLLSTPNNESLIVCNFNSTFDTLCLKLNSELSVVSNSSSLIINKPAIKYLTTTNQNTTILIIASSMCLSNAEENKTCNSISSYSLDTFLQRFQPYTDLRNITYAVEYLHQTKHVTFKAIVKIEKFTFFLFNTVDGRSKLGKMCTGSLNMTTNTFEDTPIMCSHNGKNYTLANDAMHWNGYLFVVFSDESINVICKYKITNVKVIFMKSRQERLKCPYNDDTENAYFKKQTLAGWCFNQTTRQCQSDLGNHTCPELTGEFCDTIVFGSVEGTLPITEDEIVYSGEIAYSGIIVKLGILGFLTHSLVFVGTTTGKIGKVVNIADNEPCPVTVHCLECMKSEIPACGWHILSQRCTVNIEQTTWWLPSLGRQCLKVTAQEVIINDTTNNVKQFQLNVTYGIPQNTFILGTTTVKVLKCSAFSSCGACVNTHVCFWCIGTVSCVRHAAACTTADTISSKIDIAEFKCSLCKIETSTFEDVIFHAINTLANREICILKRNGDRKAYKD</sequence>
<dbReference type="OrthoDB" id="6133084at2759"/>
<keyword evidence="2" id="KW-0732">Signal</keyword>
<name>A0A8S3QU20_MYTED</name>
<evidence type="ECO:0000256" key="1">
    <source>
        <dbReference type="PROSITE-ProRule" id="PRU00352"/>
    </source>
</evidence>
<proteinExistence type="predicted"/>
<dbReference type="AlphaFoldDB" id="A0A8S3QU20"/>
<keyword evidence="5" id="KW-1185">Reference proteome</keyword>
<dbReference type="PROSITE" id="PS51004">
    <property type="entry name" value="SEMA"/>
    <property type="match status" value="1"/>
</dbReference>
<feature type="chain" id="PRO_5035740651" description="Sema domain-containing protein" evidence="2">
    <location>
        <begin position="29"/>
        <end position="587"/>
    </location>
</feature>
<evidence type="ECO:0000313" key="5">
    <source>
        <dbReference type="Proteomes" id="UP000683360"/>
    </source>
</evidence>
<dbReference type="Pfam" id="PF01403">
    <property type="entry name" value="Sema"/>
    <property type="match status" value="1"/>
</dbReference>
<organism evidence="4 5">
    <name type="scientific">Mytilus edulis</name>
    <name type="common">Blue mussel</name>
    <dbReference type="NCBI Taxonomy" id="6550"/>
    <lineage>
        <taxon>Eukaryota</taxon>
        <taxon>Metazoa</taxon>
        <taxon>Spiralia</taxon>
        <taxon>Lophotrochozoa</taxon>
        <taxon>Mollusca</taxon>
        <taxon>Bivalvia</taxon>
        <taxon>Autobranchia</taxon>
        <taxon>Pteriomorphia</taxon>
        <taxon>Mytilida</taxon>
        <taxon>Mytiloidea</taxon>
        <taxon>Mytilidae</taxon>
        <taxon>Mytilinae</taxon>
        <taxon>Mytilus</taxon>
    </lineage>
</organism>